<sequence>MSSCSSKEHPVSHSLKDWLFFKSPSGEYRLPFHDIPVYTVKNVFHMVMEVTRWTKAKMEIITKDPLNPIKQNVKKGKLHYIANFFPHKGYIWNYGAIPQTWKNPGHNDQHTSCCGDNHPIDACKIVSKICSRGEVIKVKVLGILVTTDEGETDWKVIAINVDDPDAANYNDIRNKIILLKFKKKKNSGHMPCSEISGSKSKF</sequence>
<evidence type="ECO:0000256" key="1">
    <source>
        <dbReference type="ARBA" id="ARBA00001946"/>
    </source>
</evidence>
<name>A0A4X2LM21_VOMUR</name>
<dbReference type="Gene3D" id="3.90.80.10">
    <property type="entry name" value="Inorganic pyrophosphatase"/>
    <property type="match status" value="1"/>
</dbReference>
<keyword evidence="6" id="KW-0460">Magnesium</keyword>
<dbReference type="GO" id="GO:0004427">
    <property type="term" value="F:inorganic diphosphate phosphatase activity"/>
    <property type="evidence" value="ECO:0007669"/>
    <property type="project" value="UniProtKB-EC"/>
</dbReference>
<evidence type="ECO:0000256" key="6">
    <source>
        <dbReference type="ARBA" id="ARBA00022842"/>
    </source>
</evidence>
<evidence type="ECO:0000256" key="3">
    <source>
        <dbReference type="ARBA" id="ARBA00012146"/>
    </source>
</evidence>
<evidence type="ECO:0000256" key="4">
    <source>
        <dbReference type="ARBA" id="ARBA00022723"/>
    </source>
</evidence>
<comment type="similarity">
    <text evidence="2">Belongs to the PPase family.</text>
</comment>
<dbReference type="OMA" id="KLHYIAN"/>
<keyword evidence="5" id="KW-0378">Hydrolase</keyword>
<reference evidence="7" key="3">
    <citation type="submission" date="2025-09" db="UniProtKB">
        <authorList>
            <consortium name="Ensembl"/>
        </authorList>
    </citation>
    <scope>IDENTIFICATION</scope>
</reference>
<dbReference type="GO" id="GO:0006796">
    <property type="term" value="P:phosphate-containing compound metabolic process"/>
    <property type="evidence" value="ECO:0007669"/>
    <property type="project" value="InterPro"/>
</dbReference>
<reference evidence="7" key="2">
    <citation type="submission" date="2025-08" db="UniProtKB">
        <authorList>
            <consortium name="Ensembl"/>
        </authorList>
    </citation>
    <scope>IDENTIFICATION</scope>
</reference>
<reference evidence="8" key="1">
    <citation type="submission" date="2018-12" db="EMBL/GenBank/DDBJ databases">
        <authorList>
            <person name="Yazar S."/>
        </authorList>
    </citation>
    <scope>NUCLEOTIDE SEQUENCE [LARGE SCALE GENOMIC DNA]</scope>
</reference>
<proteinExistence type="inferred from homology"/>
<dbReference type="GO" id="GO:0005737">
    <property type="term" value="C:cytoplasm"/>
    <property type="evidence" value="ECO:0007669"/>
    <property type="project" value="InterPro"/>
</dbReference>
<evidence type="ECO:0000256" key="5">
    <source>
        <dbReference type="ARBA" id="ARBA00022801"/>
    </source>
</evidence>
<evidence type="ECO:0000313" key="8">
    <source>
        <dbReference type="Proteomes" id="UP000314987"/>
    </source>
</evidence>
<accession>A0A4X2LM21</accession>
<dbReference type="Pfam" id="PF00719">
    <property type="entry name" value="Pyrophosphatase"/>
    <property type="match status" value="1"/>
</dbReference>
<dbReference type="Ensembl" id="ENSVURT00010028485.1">
    <property type="protein sequence ID" value="ENSVURP00010025013.1"/>
    <property type="gene ID" value="ENSVURG00010019164.1"/>
</dbReference>
<dbReference type="PANTHER" id="PTHR10286">
    <property type="entry name" value="INORGANIC PYROPHOSPHATASE"/>
    <property type="match status" value="1"/>
</dbReference>
<dbReference type="InterPro" id="IPR008162">
    <property type="entry name" value="Pyrophosphatase"/>
</dbReference>
<protein>
    <recommendedName>
        <fullName evidence="3">inorganic diphosphatase</fullName>
        <ecNumber evidence="3">3.6.1.1</ecNumber>
    </recommendedName>
</protein>
<comment type="cofactor">
    <cofactor evidence="1">
        <name>Mg(2+)</name>
        <dbReference type="ChEBI" id="CHEBI:18420"/>
    </cofactor>
</comment>
<dbReference type="InterPro" id="IPR036649">
    <property type="entry name" value="Pyrophosphatase_sf"/>
</dbReference>
<keyword evidence="8" id="KW-1185">Reference proteome</keyword>
<dbReference type="Proteomes" id="UP000314987">
    <property type="component" value="Unassembled WGS sequence"/>
</dbReference>
<dbReference type="STRING" id="29139.ENSVURP00010025013"/>
<dbReference type="GO" id="GO:0000287">
    <property type="term" value="F:magnesium ion binding"/>
    <property type="evidence" value="ECO:0007669"/>
    <property type="project" value="InterPro"/>
</dbReference>
<evidence type="ECO:0000313" key="7">
    <source>
        <dbReference type="Ensembl" id="ENSVURP00010025013.1"/>
    </source>
</evidence>
<keyword evidence="4" id="KW-0479">Metal-binding</keyword>
<dbReference type="SUPFAM" id="SSF50324">
    <property type="entry name" value="Inorganic pyrophosphatase"/>
    <property type="match status" value="1"/>
</dbReference>
<organism evidence="7 8">
    <name type="scientific">Vombatus ursinus</name>
    <name type="common">Common wombat</name>
    <dbReference type="NCBI Taxonomy" id="29139"/>
    <lineage>
        <taxon>Eukaryota</taxon>
        <taxon>Metazoa</taxon>
        <taxon>Chordata</taxon>
        <taxon>Craniata</taxon>
        <taxon>Vertebrata</taxon>
        <taxon>Euteleostomi</taxon>
        <taxon>Mammalia</taxon>
        <taxon>Metatheria</taxon>
        <taxon>Diprotodontia</taxon>
        <taxon>Vombatidae</taxon>
        <taxon>Vombatus</taxon>
    </lineage>
</organism>
<dbReference type="EC" id="3.6.1.1" evidence="3"/>
<evidence type="ECO:0000256" key="2">
    <source>
        <dbReference type="ARBA" id="ARBA00006220"/>
    </source>
</evidence>
<dbReference type="GeneTree" id="ENSGT00390000017004"/>
<dbReference type="AlphaFoldDB" id="A0A4X2LM21"/>